<accession>A0A2R4WX74</accession>
<gene>
    <name evidence="1" type="ORF">DA075_35240</name>
</gene>
<name>A0A2R4WX74_9HYPH</name>
<proteinExistence type="predicted"/>
<organism evidence="1 2">
    <name type="scientific">Methylobacterium currus</name>
    <dbReference type="NCBI Taxonomy" id="2051553"/>
    <lineage>
        <taxon>Bacteria</taxon>
        <taxon>Pseudomonadati</taxon>
        <taxon>Pseudomonadota</taxon>
        <taxon>Alphaproteobacteria</taxon>
        <taxon>Hyphomicrobiales</taxon>
        <taxon>Methylobacteriaceae</taxon>
        <taxon>Methylobacterium</taxon>
    </lineage>
</organism>
<geneLocation type="plasmid" evidence="1 2">
    <name>unnamed1</name>
</geneLocation>
<keyword evidence="1" id="KW-0614">Plasmid</keyword>
<dbReference type="RefSeq" id="WP_099957666.1">
    <property type="nucleotide sequence ID" value="NZ_CP028845.1"/>
</dbReference>
<keyword evidence="2" id="KW-1185">Reference proteome</keyword>
<dbReference type="Proteomes" id="UP000244755">
    <property type="component" value="Plasmid unnamed1"/>
</dbReference>
<sequence length="91" mass="9914">MVAGHSLVAEHALAPIPTGVRAGRRTVMTDAAAHPDLGMLLRAAWDFWTLSECCDLTFHVEEHRFTLPRIGAIPDACGLELLGLELEHSLD</sequence>
<dbReference type="KEGG" id="mee:DA075_35240"/>
<reference evidence="1 2" key="1">
    <citation type="submission" date="2018-04" db="EMBL/GenBank/DDBJ databases">
        <title>Methylobacterium sp. PR1016A genome.</title>
        <authorList>
            <person name="Park W."/>
        </authorList>
    </citation>
    <scope>NUCLEOTIDE SEQUENCE [LARGE SCALE GENOMIC DNA]</scope>
    <source>
        <strain evidence="1 2">PR1016A</strain>
        <plasmid evidence="1 2">unnamed1</plasmid>
    </source>
</reference>
<evidence type="ECO:0000313" key="2">
    <source>
        <dbReference type="Proteomes" id="UP000244755"/>
    </source>
</evidence>
<evidence type="ECO:0000313" key="1">
    <source>
        <dbReference type="EMBL" id="AWB26121.1"/>
    </source>
</evidence>
<dbReference type="OrthoDB" id="649979at2"/>
<protein>
    <submittedName>
        <fullName evidence="1">Uncharacterized protein</fullName>
    </submittedName>
</protein>
<dbReference type="EMBL" id="CP028845">
    <property type="protein sequence ID" value="AWB26121.1"/>
    <property type="molecule type" value="Genomic_DNA"/>
</dbReference>
<dbReference type="AlphaFoldDB" id="A0A2R4WX74"/>